<dbReference type="InParanoid" id="Q239V3"/>
<evidence type="ECO:0000313" key="2">
    <source>
        <dbReference type="Proteomes" id="UP000009168"/>
    </source>
</evidence>
<dbReference type="EMBL" id="GG662726">
    <property type="protein sequence ID" value="EAR93305.2"/>
    <property type="molecule type" value="Genomic_DNA"/>
</dbReference>
<name>Q239V3_TETTS</name>
<dbReference type="GeneID" id="7835513"/>
<dbReference type="KEGG" id="tet:TTHERM_00745770"/>
<protein>
    <submittedName>
        <fullName evidence="1">Uncharacterized protein</fullName>
    </submittedName>
</protein>
<evidence type="ECO:0000313" key="1">
    <source>
        <dbReference type="EMBL" id="EAR93305.2"/>
    </source>
</evidence>
<dbReference type="HOGENOM" id="CLU_595166_0_0_1"/>
<proteinExistence type="predicted"/>
<dbReference type="RefSeq" id="XP_001013550.2">
    <property type="nucleotide sequence ID" value="XM_001013550.2"/>
</dbReference>
<organism evidence="1 2">
    <name type="scientific">Tetrahymena thermophila (strain SB210)</name>
    <dbReference type="NCBI Taxonomy" id="312017"/>
    <lineage>
        <taxon>Eukaryota</taxon>
        <taxon>Sar</taxon>
        <taxon>Alveolata</taxon>
        <taxon>Ciliophora</taxon>
        <taxon>Intramacronucleata</taxon>
        <taxon>Oligohymenophorea</taxon>
        <taxon>Hymenostomatida</taxon>
        <taxon>Tetrahymenina</taxon>
        <taxon>Tetrahymenidae</taxon>
        <taxon>Tetrahymena</taxon>
    </lineage>
</organism>
<reference evidence="2" key="1">
    <citation type="journal article" date="2006" name="PLoS Biol.">
        <title>Macronuclear genome sequence of the ciliate Tetrahymena thermophila, a model eukaryote.</title>
        <authorList>
            <person name="Eisen J.A."/>
            <person name="Coyne R.S."/>
            <person name="Wu M."/>
            <person name="Wu D."/>
            <person name="Thiagarajan M."/>
            <person name="Wortman J.R."/>
            <person name="Badger J.H."/>
            <person name="Ren Q."/>
            <person name="Amedeo P."/>
            <person name="Jones K.M."/>
            <person name="Tallon L.J."/>
            <person name="Delcher A.L."/>
            <person name="Salzberg S.L."/>
            <person name="Silva J.C."/>
            <person name="Haas B.J."/>
            <person name="Majoros W.H."/>
            <person name="Farzad M."/>
            <person name="Carlton J.M."/>
            <person name="Smith R.K. Jr."/>
            <person name="Garg J."/>
            <person name="Pearlman R.E."/>
            <person name="Karrer K.M."/>
            <person name="Sun L."/>
            <person name="Manning G."/>
            <person name="Elde N.C."/>
            <person name="Turkewitz A.P."/>
            <person name="Asai D.J."/>
            <person name="Wilkes D.E."/>
            <person name="Wang Y."/>
            <person name="Cai H."/>
            <person name="Collins K."/>
            <person name="Stewart B.A."/>
            <person name="Lee S.R."/>
            <person name="Wilamowska K."/>
            <person name="Weinberg Z."/>
            <person name="Ruzzo W.L."/>
            <person name="Wloga D."/>
            <person name="Gaertig J."/>
            <person name="Frankel J."/>
            <person name="Tsao C.-C."/>
            <person name="Gorovsky M.A."/>
            <person name="Keeling P.J."/>
            <person name="Waller R.F."/>
            <person name="Patron N.J."/>
            <person name="Cherry J.M."/>
            <person name="Stover N.A."/>
            <person name="Krieger C.J."/>
            <person name="del Toro C."/>
            <person name="Ryder H.F."/>
            <person name="Williamson S.C."/>
            <person name="Barbeau R.A."/>
            <person name="Hamilton E.P."/>
            <person name="Orias E."/>
        </authorList>
    </citation>
    <scope>NUCLEOTIDE SEQUENCE [LARGE SCALE GENOMIC DNA]</scope>
    <source>
        <strain evidence="2">SB210</strain>
    </source>
</reference>
<keyword evidence="2" id="KW-1185">Reference proteome</keyword>
<accession>Q239V3</accession>
<sequence length="315" mass="36840">MSHNYNLQTIFSNRSIFSDKNKTQTNSLDSISPIPQRTHQFFMQSEADCQSKQQLKSDETLLKSNMSSGINYSNTDIQDDNTQETVYPINTLNAKSFSQFSENEDTDIKLDINFLNISIPQQKQNQDSSFCLNQQQNRQSNDYFEETSQIQSNTLLNDNESEFESLKISSYQNTERTEVSSIKSASQKRVTFNEQIEKKVFQKDDINGLQQKIQILLRKYEVENRQLESNYLFGQSHGKQTRKTILKASKSWEQTSEYNQSDEQSYDSFETIQFDMDFCQIINEEIIQQLLQSDSPNKNQNYFFSELVGKNIYHE</sequence>
<gene>
    <name evidence="1" type="ORF">TTHERM_00745770</name>
</gene>
<dbReference type="Proteomes" id="UP000009168">
    <property type="component" value="Unassembled WGS sequence"/>
</dbReference>
<dbReference type="AlphaFoldDB" id="Q239V3"/>